<reference evidence="3 4" key="1">
    <citation type="journal article" date="2013" name="Nat. Commun.">
        <title>Genome analysis reveals insights into physiology and longevity of the Brandt's bat Myotis brandtii.</title>
        <authorList>
            <person name="Seim I."/>
            <person name="Fang X."/>
            <person name="Xiong Z."/>
            <person name="Lobanov A.V."/>
            <person name="Huang Z."/>
            <person name="Ma S."/>
            <person name="Feng Y."/>
            <person name="Turanov A.A."/>
            <person name="Zhu Y."/>
            <person name="Lenz T.L."/>
            <person name="Gerashchenko M.V."/>
            <person name="Fan D."/>
            <person name="Hee Yim S."/>
            <person name="Yao X."/>
            <person name="Jordan D."/>
            <person name="Xiong Y."/>
            <person name="Ma Y."/>
            <person name="Lyapunov A.N."/>
            <person name="Chen G."/>
            <person name="Kulakova O.I."/>
            <person name="Sun Y."/>
            <person name="Lee S.G."/>
            <person name="Bronson R.T."/>
            <person name="Moskalev A.A."/>
            <person name="Sunyaev S.R."/>
            <person name="Zhang G."/>
            <person name="Krogh A."/>
            <person name="Wang J."/>
            <person name="Gladyshev V.N."/>
        </authorList>
    </citation>
    <scope>NUCLEOTIDE SEQUENCE [LARGE SCALE GENOMIC DNA]</scope>
</reference>
<evidence type="ECO:0000313" key="3">
    <source>
        <dbReference type="EMBL" id="EPQ19092.1"/>
    </source>
</evidence>
<keyword evidence="4" id="KW-1185">Reference proteome</keyword>
<sequence length="808" mass="89714">MPRGHKSKLRAQEKRRQNRAEKQGDKSAQAPAGEEGEAACSSSSVLGDAPSSSTGAGTLQAPQGAPAASSAAAGASGERSAIKAKGQVQKSKKSPQASTATGAGPLQAPQGAPATTSGAAAASCEISAVKAKGHVRKSKSSSGASTSTKNAGQDLINQKAIMLVEYLLYQYKKNDLIKKEDMLKIIHKWFRKDFPEILRRASERMDRFFGLQVKEVKPNGNSYTLVDSEDESLSSGFRFPTKGILMPVLGVISLNGNSATEEEIWKFLNMMRVYDGKSHLIFGEPRKLITQDLVQEKYLVYQPVPNSDPPRYEFLWGPRAHAETSKMKVLEFLADLNDTLPTDYSPHYEEALQDEEERKQARAQAATRDATPPKASGGSSVKLKAPKATNCSIAGPDELLPNLHFYLLYLTVIMPRCQKNKLHTREKHHQAQGETQGLRGAKEKALPSSPSAPLQAVSQSKPARRSCSIRRCTHKAPSTITKSASHTKLSKGVNCKTENKQSSSKTSPSKAKSQRDPLTEMSNILVQFLMQMYKMKKPIKKADMLKIIHKKYKNSFSEILSRASFNIEVVFGVDLKEVDGMKHLYNLVNKMDLPNNGRVHRGRGFPKTGLLMTILGVIFMKGNCATEQKIWEFLNKMKIYAGKRHFIFGEPKKLITQDFVKLKYLEYRQVPSSDPPCYEFLWGPRAYAETSKMKVLQFFAKINQTIPSAFTSWYEEALQDEKERAQAPIPLRADTNAMAVNDSGSYPAAPPTPGEVEDITLWDEMQVFMGNPKTTPPQIVNRDQYYGDYELFVEAVEQNMLQEFLKLA</sequence>
<dbReference type="Gene3D" id="3.40.30.10">
    <property type="entry name" value="Glutaredoxin"/>
    <property type="match status" value="1"/>
</dbReference>
<evidence type="ECO:0000256" key="1">
    <source>
        <dbReference type="SAM" id="MobiDB-lite"/>
    </source>
</evidence>
<dbReference type="GO" id="GO:0005634">
    <property type="term" value="C:nucleus"/>
    <property type="evidence" value="ECO:0007669"/>
    <property type="project" value="TreeGrafter"/>
</dbReference>
<dbReference type="InterPro" id="IPR021072">
    <property type="entry name" value="MAGE_N"/>
</dbReference>
<feature type="compositionally biased region" description="Polar residues" evidence="1">
    <location>
        <begin position="448"/>
        <end position="461"/>
    </location>
</feature>
<dbReference type="FunFam" id="1.10.10.1200:FF:000007">
    <property type="entry name" value="Melanoma-associated antigen C2"/>
    <property type="match status" value="2"/>
</dbReference>
<dbReference type="Pfam" id="PF01454">
    <property type="entry name" value="MAGE"/>
    <property type="match status" value="2"/>
</dbReference>
<evidence type="ECO:0000259" key="2">
    <source>
        <dbReference type="PROSITE" id="PS50838"/>
    </source>
</evidence>
<feature type="domain" description="MAGE" evidence="2">
    <location>
        <begin position="518"/>
        <end position="717"/>
    </location>
</feature>
<dbReference type="Gene3D" id="1.10.10.1200">
    <property type="entry name" value="MAGE homology domain, winged helix WH1 motif"/>
    <property type="match status" value="2"/>
</dbReference>
<dbReference type="InterPro" id="IPR002190">
    <property type="entry name" value="MHD_dom"/>
</dbReference>
<organism evidence="3 4">
    <name type="scientific">Myotis brandtii</name>
    <name type="common">Brandt's bat</name>
    <dbReference type="NCBI Taxonomy" id="109478"/>
    <lineage>
        <taxon>Eukaryota</taxon>
        <taxon>Metazoa</taxon>
        <taxon>Chordata</taxon>
        <taxon>Craniata</taxon>
        <taxon>Vertebrata</taxon>
        <taxon>Euteleostomi</taxon>
        <taxon>Mammalia</taxon>
        <taxon>Eutheria</taxon>
        <taxon>Laurasiatheria</taxon>
        <taxon>Chiroptera</taxon>
        <taxon>Yangochiroptera</taxon>
        <taxon>Vespertilionidae</taxon>
        <taxon>Myotis</taxon>
    </lineage>
</organism>
<dbReference type="PROSITE" id="PS50838">
    <property type="entry name" value="MAGE"/>
    <property type="match status" value="2"/>
</dbReference>
<evidence type="ECO:0000313" key="4">
    <source>
        <dbReference type="Proteomes" id="UP000052978"/>
    </source>
</evidence>
<protein>
    <submittedName>
        <fullName evidence="3">Melanoma-associated antigen B3</fullName>
    </submittedName>
</protein>
<feature type="compositionally biased region" description="Low complexity" evidence="1">
    <location>
        <begin position="60"/>
        <end position="77"/>
    </location>
</feature>
<dbReference type="InterPro" id="IPR037445">
    <property type="entry name" value="MAGE"/>
</dbReference>
<dbReference type="PANTHER" id="PTHR11736:SF53">
    <property type="entry name" value="MELANOMA-ASSOCIATED ANTIGEN B3"/>
    <property type="match status" value="1"/>
</dbReference>
<feature type="compositionally biased region" description="Polar residues" evidence="1">
    <location>
        <begin position="476"/>
        <end position="487"/>
    </location>
</feature>
<feature type="domain" description="MAGE" evidence="2">
    <location>
        <begin position="156"/>
        <end position="351"/>
    </location>
</feature>
<dbReference type="Gene3D" id="1.10.10.1210">
    <property type="entry name" value="MAGE homology domain, winged helix WH2 motif"/>
    <property type="match status" value="2"/>
</dbReference>
<dbReference type="SMART" id="SM01392">
    <property type="entry name" value="MAGE_N"/>
    <property type="match status" value="2"/>
</dbReference>
<dbReference type="SMART" id="SM01373">
    <property type="entry name" value="MAGE"/>
    <property type="match status" value="2"/>
</dbReference>
<dbReference type="InterPro" id="IPR041899">
    <property type="entry name" value="MAGE_WH2"/>
</dbReference>
<feature type="compositionally biased region" description="Low complexity" evidence="1">
    <location>
        <begin position="100"/>
        <end position="116"/>
    </location>
</feature>
<dbReference type="GO" id="GO:0000122">
    <property type="term" value="P:negative regulation of transcription by RNA polymerase II"/>
    <property type="evidence" value="ECO:0007669"/>
    <property type="project" value="TreeGrafter"/>
</dbReference>
<accession>S7QD23</accession>
<feature type="compositionally biased region" description="Basic and acidic residues" evidence="1">
    <location>
        <begin position="349"/>
        <end position="360"/>
    </location>
</feature>
<gene>
    <name evidence="3" type="ORF">D623_10016878</name>
</gene>
<dbReference type="InterPro" id="IPR006993">
    <property type="entry name" value="Glut_rich_SH3-bd"/>
</dbReference>
<feature type="compositionally biased region" description="Low complexity" evidence="1">
    <location>
        <begin position="500"/>
        <end position="511"/>
    </location>
</feature>
<proteinExistence type="predicted"/>
<dbReference type="Pfam" id="PF12440">
    <property type="entry name" value="MAGE_N"/>
    <property type="match status" value="2"/>
</dbReference>
<dbReference type="PANTHER" id="PTHR11736">
    <property type="entry name" value="MELANOMA-ASSOCIATED ANTIGEN MAGE ANTIGEN"/>
    <property type="match status" value="1"/>
</dbReference>
<dbReference type="FunFam" id="1.10.10.1210:FF:000001">
    <property type="entry name" value="melanoma-associated antigen D1"/>
    <property type="match status" value="2"/>
</dbReference>
<dbReference type="Pfam" id="PF04908">
    <property type="entry name" value="SH3BGR"/>
    <property type="match status" value="1"/>
</dbReference>
<feature type="compositionally biased region" description="Low complexity" evidence="1">
    <location>
        <begin position="27"/>
        <end position="44"/>
    </location>
</feature>
<dbReference type="AlphaFoldDB" id="S7QD23"/>
<feature type="region of interest" description="Disordered" evidence="1">
    <location>
        <begin position="1"/>
        <end position="116"/>
    </location>
</feature>
<feature type="compositionally biased region" description="Basic and acidic residues" evidence="1">
    <location>
        <begin position="10"/>
        <end position="25"/>
    </location>
</feature>
<dbReference type="InterPro" id="IPR036249">
    <property type="entry name" value="Thioredoxin-like_sf"/>
</dbReference>
<dbReference type="SUPFAM" id="SSF52833">
    <property type="entry name" value="Thioredoxin-like"/>
    <property type="match status" value="1"/>
</dbReference>
<dbReference type="Proteomes" id="UP000052978">
    <property type="component" value="Unassembled WGS sequence"/>
</dbReference>
<feature type="region of interest" description="Disordered" evidence="1">
    <location>
        <begin position="423"/>
        <end position="517"/>
    </location>
</feature>
<dbReference type="InterPro" id="IPR041898">
    <property type="entry name" value="MAGE_WH1"/>
</dbReference>
<dbReference type="EMBL" id="KE164600">
    <property type="protein sequence ID" value="EPQ19092.1"/>
    <property type="molecule type" value="Genomic_DNA"/>
</dbReference>
<name>S7QD23_MYOBR</name>
<feature type="compositionally biased region" description="Basic residues" evidence="1">
    <location>
        <begin position="462"/>
        <end position="474"/>
    </location>
</feature>
<feature type="region of interest" description="Disordered" evidence="1">
    <location>
        <begin position="349"/>
        <end position="384"/>
    </location>
</feature>